<gene>
    <name evidence="2" type="ORF">GE061_001669</name>
</gene>
<feature type="region of interest" description="Disordered" evidence="1">
    <location>
        <begin position="1"/>
        <end position="38"/>
    </location>
</feature>
<dbReference type="AlphaFoldDB" id="A0A8S9YG17"/>
<dbReference type="Proteomes" id="UP000466442">
    <property type="component" value="Linkage Group LG1"/>
</dbReference>
<protein>
    <submittedName>
        <fullName evidence="2">Uncharacterized protein</fullName>
    </submittedName>
</protein>
<name>A0A8S9YG17_APOLU</name>
<organism evidence="2 3">
    <name type="scientific">Apolygus lucorum</name>
    <name type="common">Small green plant bug</name>
    <name type="synonym">Lygocoris lucorum</name>
    <dbReference type="NCBI Taxonomy" id="248454"/>
    <lineage>
        <taxon>Eukaryota</taxon>
        <taxon>Metazoa</taxon>
        <taxon>Ecdysozoa</taxon>
        <taxon>Arthropoda</taxon>
        <taxon>Hexapoda</taxon>
        <taxon>Insecta</taxon>
        <taxon>Pterygota</taxon>
        <taxon>Neoptera</taxon>
        <taxon>Paraneoptera</taxon>
        <taxon>Hemiptera</taxon>
        <taxon>Heteroptera</taxon>
        <taxon>Panheteroptera</taxon>
        <taxon>Cimicomorpha</taxon>
        <taxon>Miridae</taxon>
        <taxon>Mirini</taxon>
        <taxon>Apolygus</taxon>
    </lineage>
</organism>
<comment type="caution">
    <text evidence="2">The sequence shown here is derived from an EMBL/GenBank/DDBJ whole genome shotgun (WGS) entry which is preliminary data.</text>
</comment>
<keyword evidence="3" id="KW-1185">Reference proteome</keyword>
<dbReference type="GO" id="GO:0006357">
    <property type="term" value="P:regulation of transcription by RNA polymerase II"/>
    <property type="evidence" value="ECO:0007669"/>
    <property type="project" value="InterPro"/>
</dbReference>
<evidence type="ECO:0000256" key="1">
    <source>
        <dbReference type="SAM" id="MobiDB-lite"/>
    </source>
</evidence>
<dbReference type="PANTHER" id="PTHR32344:SF1">
    <property type="entry name" value="U1-TYPE DOMAIN-CONTAINING PROTEIN"/>
    <property type="match status" value="1"/>
</dbReference>
<dbReference type="GO" id="GO:0003690">
    <property type="term" value="F:double-stranded DNA binding"/>
    <property type="evidence" value="ECO:0007669"/>
    <property type="project" value="InterPro"/>
</dbReference>
<dbReference type="GO" id="GO:0005634">
    <property type="term" value="C:nucleus"/>
    <property type="evidence" value="ECO:0007669"/>
    <property type="project" value="InterPro"/>
</dbReference>
<feature type="compositionally biased region" description="Basic and acidic residues" evidence="1">
    <location>
        <begin position="8"/>
        <end position="25"/>
    </location>
</feature>
<accession>A0A8S9YG17</accession>
<evidence type="ECO:0000313" key="3">
    <source>
        <dbReference type="Proteomes" id="UP000466442"/>
    </source>
</evidence>
<proteinExistence type="predicted"/>
<dbReference type="InterPro" id="IPR033375">
    <property type="entry name" value="Cggbp1"/>
</dbReference>
<dbReference type="PANTHER" id="PTHR32344">
    <property type="entry name" value="U1-TYPE DOMAIN-CONTAINING PROTEIN"/>
    <property type="match status" value="1"/>
</dbReference>
<dbReference type="EMBL" id="WIXP02000001">
    <property type="protein sequence ID" value="KAF6217315.1"/>
    <property type="molecule type" value="Genomic_DNA"/>
</dbReference>
<sequence length="133" mass="15254">MVSVQKKFQLDQHKKTEKHRKEVNKARSAGGPAKTGTHRLISSFQQELPDEDTQFKKDLTEALLKANIPLNRLENDAFRNFLGRYTGKKIPHESTLRKNYISQIYEKTLDDIRADIGNSPVWISVDETTDADV</sequence>
<evidence type="ECO:0000313" key="2">
    <source>
        <dbReference type="EMBL" id="KAF6217315.1"/>
    </source>
</evidence>
<dbReference type="OrthoDB" id="6604921at2759"/>
<reference evidence="2" key="1">
    <citation type="journal article" date="2021" name="Mol. Ecol. Resour.">
        <title>Apolygus lucorum genome provides insights into omnivorousness and mesophyll feeding.</title>
        <authorList>
            <person name="Liu Y."/>
            <person name="Liu H."/>
            <person name="Wang H."/>
            <person name="Huang T."/>
            <person name="Liu B."/>
            <person name="Yang B."/>
            <person name="Yin L."/>
            <person name="Li B."/>
            <person name="Zhang Y."/>
            <person name="Zhang S."/>
            <person name="Jiang F."/>
            <person name="Zhang X."/>
            <person name="Ren Y."/>
            <person name="Wang B."/>
            <person name="Wang S."/>
            <person name="Lu Y."/>
            <person name="Wu K."/>
            <person name="Fan W."/>
            <person name="Wang G."/>
        </authorList>
    </citation>
    <scope>NUCLEOTIDE SEQUENCE</scope>
    <source>
        <strain evidence="2">12Hb</strain>
    </source>
</reference>